<dbReference type="GO" id="GO:0016787">
    <property type="term" value="F:hydrolase activity"/>
    <property type="evidence" value="ECO:0007669"/>
    <property type="project" value="UniProtKB-KW"/>
</dbReference>
<name>A0A4R9KBI6_9LEPT</name>
<dbReference type="SUPFAM" id="SSF53474">
    <property type="entry name" value="alpha/beta-Hydrolases"/>
    <property type="match status" value="1"/>
</dbReference>
<reference evidence="3" key="1">
    <citation type="journal article" date="2019" name="PLoS Negl. Trop. Dis.">
        <title>Revisiting the worldwide diversity of Leptospira species in the environment.</title>
        <authorList>
            <person name="Vincent A.T."/>
            <person name="Schiettekatte O."/>
            <person name="Bourhy P."/>
            <person name="Veyrier F.J."/>
            <person name="Picardeau M."/>
        </authorList>
    </citation>
    <scope>NUCLEOTIDE SEQUENCE [LARGE SCALE GENOMIC DNA]</scope>
    <source>
        <strain evidence="3">201702476</strain>
    </source>
</reference>
<sequence length="298" mass="34358">MFYSEIRNKQTVFSTVEVGAGEPVLFLHGFPDNHKTFINIMEPVSRAGYHCVAPVMRGYEPSSISHWSKLHINDLVLDILGWMDDRGWDHVHLVGHNWGSVIAYACGIYYPMRISSITSIGVPLLKNYQETLLWAPQQSLNTWYLLLFQIPYLAELTLRSNDFALIDYLWKDWSPDLRIDKEHLLDIKSSFQNPGVLTSALAYYRNLNDLLTDSGRESLLGIIDAVVGAPTQVLYGLNDGCFHRNMFEQIMKESDFPRGLRKIGFDHAGHFLHWERANEVIHNILFWLDLHNSKRQIV</sequence>
<proteinExistence type="predicted"/>
<dbReference type="Gene3D" id="3.40.50.1820">
    <property type="entry name" value="alpha/beta hydrolase"/>
    <property type="match status" value="1"/>
</dbReference>
<dbReference type="AlphaFoldDB" id="A0A4R9KBI6"/>
<dbReference type="Proteomes" id="UP000297693">
    <property type="component" value="Unassembled WGS sequence"/>
</dbReference>
<evidence type="ECO:0000256" key="1">
    <source>
        <dbReference type="ARBA" id="ARBA00022801"/>
    </source>
</evidence>
<organism evidence="3 4">
    <name type="scientific">Leptospira ognonensis</name>
    <dbReference type="NCBI Taxonomy" id="2484945"/>
    <lineage>
        <taxon>Bacteria</taxon>
        <taxon>Pseudomonadati</taxon>
        <taxon>Spirochaetota</taxon>
        <taxon>Spirochaetia</taxon>
        <taxon>Leptospirales</taxon>
        <taxon>Leptospiraceae</taxon>
        <taxon>Leptospira</taxon>
    </lineage>
</organism>
<protein>
    <submittedName>
        <fullName evidence="3">Alpha/beta hydrolase</fullName>
    </submittedName>
</protein>
<dbReference type="InterPro" id="IPR029058">
    <property type="entry name" value="AB_hydrolase_fold"/>
</dbReference>
<dbReference type="OrthoDB" id="9773293at2"/>
<feature type="domain" description="AB hydrolase-1" evidence="2">
    <location>
        <begin position="23"/>
        <end position="276"/>
    </location>
</feature>
<keyword evidence="4" id="KW-1185">Reference proteome</keyword>
<evidence type="ECO:0000313" key="3">
    <source>
        <dbReference type="EMBL" id="TGL63139.1"/>
    </source>
</evidence>
<evidence type="ECO:0000313" key="4">
    <source>
        <dbReference type="Proteomes" id="UP000297693"/>
    </source>
</evidence>
<dbReference type="InterPro" id="IPR000073">
    <property type="entry name" value="AB_hydrolase_1"/>
</dbReference>
<evidence type="ECO:0000259" key="2">
    <source>
        <dbReference type="Pfam" id="PF00561"/>
    </source>
</evidence>
<comment type="caution">
    <text evidence="3">The sequence shown here is derived from an EMBL/GenBank/DDBJ whole genome shotgun (WGS) entry which is preliminary data.</text>
</comment>
<dbReference type="PANTHER" id="PTHR43329">
    <property type="entry name" value="EPOXIDE HYDROLASE"/>
    <property type="match status" value="1"/>
</dbReference>
<keyword evidence="1 3" id="KW-0378">Hydrolase</keyword>
<gene>
    <name evidence="3" type="ORF">EHQ58_01445</name>
</gene>
<accession>A0A4R9KBI6</accession>
<dbReference type="EMBL" id="RQGD01000005">
    <property type="protein sequence ID" value="TGL63139.1"/>
    <property type="molecule type" value="Genomic_DNA"/>
</dbReference>
<dbReference type="Pfam" id="PF00561">
    <property type="entry name" value="Abhydrolase_1"/>
    <property type="match status" value="1"/>
</dbReference>
<dbReference type="RefSeq" id="WP_135621559.1">
    <property type="nucleotide sequence ID" value="NZ_RQGD01000005.1"/>
</dbReference>
<dbReference type="PRINTS" id="PR00412">
    <property type="entry name" value="EPOXHYDRLASE"/>
</dbReference>
<dbReference type="InterPro" id="IPR000639">
    <property type="entry name" value="Epox_hydrolase-like"/>
</dbReference>